<feature type="non-terminal residue" evidence="4">
    <location>
        <position position="1"/>
    </location>
</feature>
<accession>A0A558R3E6</accession>
<gene>
    <name evidence="4" type="ORF">FOY91_11195</name>
</gene>
<dbReference type="GO" id="GO:0004497">
    <property type="term" value="F:monooxygenase activity"/>
    <property type="evidence" value="ECO:0007669"/>
    <property type="project" value="UniProtKB-KW"/>
</dbReference>
<dbReference type="CDD" id="cd11035">
    <property type="entry name" value="P450cam-like"/>
    <property type="match status" value="1"/>
</dbReference>
<proteinExistence type="inferred from homology"/>
<dbReference type="OrthoDB" id="5522954at2"/>
<dbReference type="RefSeq" id="WP_145151560.1">
    <property type="nucleotide sequence ID" value="NZ_VNIM01000040.1"/>
</dbReference>
<protein>
    <submittedName>
        <fullName evidence="4">Cytochrome P450</fullName>
    </submittedName>
</protein>
<keyword evidence="3" id="KW-1133">Transmembrane helix</keyword>
<dbReference type="GO" id="GO:0016705">
    <property type="term" value="F:oxidoreductase activity, acting on paired donors, with incorporation or reduction of molecular oxygen"/>
    <property type="evidence" value="ECO:0007669"/>
    <property type="project" value="InterPro"/>
</dbReference>
<dbReference type="Gene3D" id="1.10.630.10">
    <property type="entry name" value="Cytochrome P450"/>
    <property type="match status" value="1"/>
</dbReference>
<evidence type="ECO:0000256" key="2">
    <source>
        <dbReference type="RuleBase" id="RU000461"/>
    </source>
</evidence>
<keyword evidence="2" id="KW-0503">Monooxygenase</keyword>
<dbReference type="PANTHER" id="PTHR46696:SF6">
    <property type="entry name" value="P450, PUTATIVE (EUROFUNG)-RELATED"/>
    <property type="match status" value="1"/>
</dbReference>
<evidence type="ECO:0000313" key="5">
    <source>
        <dbReference type="Proteomes" id="UP000318681"/>
    </source>
</evidence>
<dbReference type="PANTHER" id="PTHR46696">
    <property type="entry name" value="P450, PUTATIVE (EUROFUNG)-RELATED"/>
    <property type="match status" value="1"/>
</dbReference>
<comment type="caution">
    <text evidence="4">The sequence shown here is derived from an EMBL/GenBank/DDBJ whole genome shotgun (WGS) entry which is preliminary data.</text>
</comment>
<keyword evidence="2" id="KW-0560">Oxidoreductase</keyword>
<feature type="transmembrane region" description="Helical" evidence="3">
    <location>
        <begin position="236"/>
        <end position="260"/>
    </location>
</feature>
<dbReference type="InterPro" id="IPR017972">
    <property type="entry name" value="Cyt_P450_CS"/>
</dbReference>
<dbReference type="EMBL" id="VNIM01000040">
    <property type="protein sequence ID" value="TVV73913.1"/>
    <property type="molecule type" value="Genomic_DNA"/>
</dbReference>
<sequence>ALFPRCEDRPSHVPADRVLDYDVFVVDAPDGDFAGAMARLPAAGAPDLFWTPANRGHWVATDAALIETILCDPARFSSRAMRVPKDSNPVPPILPLMLDPPQHLKYRILLMGAMSPAAIRRMTPEVRALSIGIIEALKPAGGCEFVRDFAQQMPIAIFLSMLGLPLSDRPEIMAIVDRIIRPDVPETRMHGFADLGRYTMARVAERRANPGDDLISQLVAARIDGEPLDDETLQGLMSVLMLAGLDTVAGMLGFIAAFLARNPAHRRRLIDEQALIPAAIEEFLRRMAMVNLTREVAVDCTLAGVAMKVGELVVVPTALANLDEDRFADPLAVDFDRRRPRHATFGAGPHVCMGAMLARTEIAIFLEEWLKRIPDFTIDPAARLEVRVGAAAMIPALPLIWPVPSNGETG</sequence>
<evidence type="ECO:0000256" key="1">
    <source>
        <dbReference type="ARBA" id="ARBA00010617"/>
    </source>
</evidence>
<dbReference type="GO" id="GO:0020037">
    <property type="term" value="F:heme binding"/>
    <property type="evidence" value="ECO:0007669"/>
    <property type="project" value="InterPro"/>
</dbReference>
<dbReference type="InterPro" id="IPR001128">
    <property type="entry name" value="Cyt_P450"/>
</dbReference>
<keyword evidence="2" id="KW-0349">Heme</keyword>
<organism evidence="4 5">
    <name type="scientific">Alterirhizorhabdus solaris</name>
    <dbReference type="NCBI Taxonomy" id="2529389"/>
    <lineage>
        <taxon>Bacteria</taxon>
        <taxon>Pseudomonadati</taxon>
        <taxon>Pseudomonadota</taxon>
        <taxon>Alphaproteobacteria</taxon>
        <taxon>Sphingomonadales</taxon>
        <taxon>Rhizorhabdaceae</taxon>
        <taxon>Alterirhizorhabdus</taxon>
    </lineage>
</organism>
<keyword evidence="2" id="KW-0408">Iron</keyword>
<name>A0A558R3E6_9SPHN</name>
<dbReference type="InterPro" id="IPR036396">
    <property type="entry name" value="Cyt_P450_sf"/>
</dbReference>
<dbReference type="PROSITE" id="PS00086">
    <property type="entry name" value="CYTOCHROME_P450"/>
    <property type="match status" value="1"/>
</dbReference>
<keyword evidence="3" id="KW-0472">Membrane</keyword>
<dbReference type="PRINTS" id="PR00359">
    <property type="entry name" value="BP450"/>
</dbReference>
<dbReference type="SUPFAM" id="SSF48264">
    <property type="entry name" value="Cytochrome P450"/>
    <property type="match status" value="1"/>
</dbReference>
<dbReference type="PRINTS" id="PR00385">
    <property type="entry name" value="P450"/>
</dbReference>
<dbReference type="GO" id="GO:0005506">
    <property type="term" value="F:iron ion binding"/>
    <property type="evidence" value="ECO:0007669"/>
    <property type="project" value="InterPro"/>
</dbReference>
<evidence type="ECO:0000256" key="3">
    <source>
        <dbReference type="SAM" id="Phobius"/>
    </source>
</evidence>
<keyword evidence="3" id="KW-0812">Transmembrane</keyword>
<dbReference type="Proteomes" id="UP000318681">
    <property type="component" value="Unassembled WGS sequence"/>
</dbReference>
<dbReference type="Pfam" id="PF00067">
    <property type="entry name" value="p450"/>
    <property type="match status" value="1"/>
</dbReference>
<dbReference type="AlphaFoldDB" id="A0A558R3E6"/>
<evidence type="ECO:0000313" key="4">
    <source>
        <dbReference type="EMBL" id="TVV73913.1"/>
    </source>
</evidence>
<keyword evidence="5" id="KW-1185">Reference proteome</keyword>
<keyword evidence="2" id="KW-0479">Metal-binding</keyword>
<comment type="similarity">
    <text evidence="1 2">Belongs to the cytochrome P450 family.</text>
</comment>
<reference evidence="4 5" key="1">
    <citation type="submission" date="2019-07" db="EMBL/GenBank/DDBJ databases">
        <title>Sphingomonas solaris sp. nov., isolated from a solar panel from Boston, Massachusetts.</title>
        <authorList>
            <person name="Tanner K."/>
            <person name="Pascual J."/>
            <person name="Mancuso C."/>
            <person name="Pereto J."/>
            <person name="Khalil A."/>
            <person name="Vilanova C."/>
        </authorList>
    </citation>
    <scope>NUCLEOTIDE SEQUENCE [LARGE SCALE GENOMIC DNA]</scope>
    <source>
        <strain evidence="4 5">R4DWN</strain>
    </source>
</reference>
<dbReference type="InterPro" id="IPR002397">
    <property type="entry name" value="Cyt_P450_B"/>
</dbReference>